<comment type="pathway">
    <text evidence="2">Cofactor biosynthesis; riboflavin biosynthesis; riboflavin from 2-hydroxy-3-oxobutyl phosphate and 5-amino-6-(D-ribitylamino)uracil: step 2/2.</text>
</comment>
<feature type="region of interest" description="Disordered" evidence="9">
    <location>
        <begin position="327"/>
        <end position="482"/>
    </location>
</feature>
<dbReference type="FunFam" id="2.40.30.20:FF:000006">
    <property type="entry name" value="Riboflavin synthase, alpha subunit"/>
    <property type="match status" value="1"/>
</dbReference>
<dbReference type="EMBL" id="JANBUH010000103">
    <property type="protein sequence ID" value="KAJ2754654.1"/>
    <property type="molecule type" value="Genomic_DNA"/>
</dbReference>
<keyword evidence="12" id="KW-1185">Reference proteome</keyword>
<dbReference type="GO" id="GO:0009231">
    <property type="term" value="P:riboflavin biosynthetic process"/>
    <property type="evidence" value="ECO:0007669"/>
    <property type="project" value="UniProtKB-KW"/>
</dbReference>
<evidence type="ECO:0000256" key="6">
    <source>
        <dbReference type="ARBA" id="ARBA00022679"/>
    </source>
</evidence>
<dbReference type="Pfam" id="PF00677">
    <property type="entry name" value="Lum_binding"/>
    <property type="match status" value="2"/>
</dbReference>
<dbReference type="GO" id="GO:0004746">
    <property type="term" value="F:riboflavin synthase activity"/>
    <property type="evidence" value="ECO:0007669"/>
    <property type="project" value="UniProtKB-EC"/>
</dbReference>
<feature type="repeat" description="Lumazine-binding" evidence="8">
    <location>
        <begin position="1"/>
        <end position="103"/>
    </location>
</feature>
<dbReference type="CDD" id="cd00402">
    <property type="entry name" value="Riboflavin_synthase_like"/>
    <property type="match status" value="1"/>
</dbReference>
<evidence type="ECO:0000313" key="12">
    <source>
        <dbReference type="Proteomes" id="UP001140011"/>
    </source>
</evidence>
<dbReference type="Gene3D" id="2.40.30.20">
    <property type="match status" value="2"/>
</dbReference>
<dbReference type="NCBIfam" id="NF006767">
    <property type="entry name" value="PRK09289.1"/>
    <property type="match status" value="1"/>
</dbReference>
<dbReference type="NCBIfam" id="TIGR00187">
    <property type="entry name" value="ribE"/>
    <property type="match status" value="1"/>
</dbReference>
<dbReference type="InterPro" id="IPR026017">
    <property type="entry name" value="Lumazine-bd_dom"/>
</dbReference>
<keyword evidence="6 11" id="KW-0808">Transferase</keyword>
<proteinExistence type="predicted"/>
<comment type="function">
    <text evidence="1">Catalyzes the dismutation of two molecules of 6,7-dimethyl-8-ribityllumazine, resulting in the formation of riboflavin and 5-amino-6-(D-ribitylamino)uracil.</text>
</comment>
<keyword evidence="7" id="KW-0677">Repeat</keyword>
<dbReference type="PROSITE" id="PS51177">
    <property type="entry name" value="LUMAZINE_BIND"/>
    <property type="match status" value="2"/>
</dbReference>
<feature type="repeat" description="Lumazine-binding" evidence="8">
    <location>
        <begin position="104"/>
        <end position="203"/>
    </location>
</feature>
<dbReference type="InterPro" id="IPR023366">
    <property type="entry name" value="ATP_synth_asu-like_sf"/>
</dbReference>
<dbReference type="InterPro" id="IPR017938">
    <property type="entry name" value="Riboflavin_synthase-like_b-brl"/>
</dbReference>
<feature type="compositionally biased region" description="Acidic residues" evidence="9">
    <location>
        <begin position="464"/>
        <end position="473"/>
    </location>
</feature>
<evidence type="ECO:0000256" key="7">
    <source>
        <dbReference type="ARBA" id="ARBA00022737"/>
    </source>
</evidence>
<feature type="compositionally biased region" description="Low complexity" evidence="9">
    <location>
        <begin position="405"/>
        <end position="463"/>
    </location>
</feature>
<dbReference type="SUPFAM" id="SSF63380">
    <property type="entry name" value="Riboflavin synthase domain-like"/>
    <property type="match status" value="2"/>
</dbReference>
<evidence type="ECO:0000256" key="8">
    <source>
        <dbReference type="PROSITE-ProRule" id="PRU00524"/>
    </source>
</evidence>
<evidence type="ECO:0000259" key="10">
    <source>
        <dbReference type="PROSITE" id="PS51177"/>
    </source>
</evidence>
<organism evidence="11 12">
    <name type="scientific">Coemansia pectinata</name>
    <dbReference type="NCBI Taxonomy" id="1052879"/>
    <lineage>
        <taxon>Eukaryota</taxon>
        <taxon>Fungi</taxon>
        <taxon>Fungi incertae sedis</taxon>
        <taxon>Zoopagomycota</taxon>
        <taxon>Kickxellomycotina</taxon>
        <taxon>Kickxellomycetes</taxon>
        <taxon>Kickxellales</taxon>
        <taxon>Kickxellaceae</taxon>
        <taxon>Coemansia</taxon>
    </lineage>
</organism>
<protein>
    <recommendedName>
        <fullName evidence="4">Riboflavin synthase</fullName>
        <ecNumber evidence="3">2.5.1.9</ecNumber>
    </recommendedName>
</protein>
<evidence type="ECO:0000313" key="11">
    <source>
        <dbReference type="EMBL" id="KAJ2754654.1"/>
    </source>
</evidence>
<reference evidence="11" key="1">
    <citation type="submission" date="2022-07" db="EMBL/GenBank/DDBJ databases">
        <title>Phylogenomic reconstructions and comparative analyses of Kickxellomycotina fungi.</title>
        <authorList>
            <person name="Reynolds N.K."/>
            <person name="Stajich J.E."/>
            <person name="Barry K."/>
            <person name="Grigoriev I.V."/>
            <person name="Crous P."/>
            <person name="Smith M.E."/>
        </authorList>
    </citation>
    <scope>NUCLEOTIDE SEQUENCE</scope>
    <source>
        <strain evidence="11">BCRC 34297</strain>
    </source>
</reference>
<dbReference type="Proteomes" id="UP001140011">
    <property type="component" value="Unassembled WGS sequence"/>
</dbReference>
<accession>A0A9W8GW49</accession>
<dbReference type="PANTHER" id="PTHR21098">
    <property type="entry name" value="RIBOFLAVIN SYNTHASE ALPHA CHAIN"/>
    <property type="match status" value="1"/>
</dbReference>
<name>A0A9W8GW49_9FUNG</name>
<gene>
    <name evidence="11" type="primary">RIB5</name>
    <name evidence="11" type="ORF">GGI19_002244</name>
</gene>
<evidence type="ECO:0000256" key="1">
    <source>
        <dbReference type="ARBA" id="ARBA00002803"/>
    </source>
</evidence>
<evidence type="ECO:0000256" key="9">
    <source>
        <dbReference type="SAM" id="MobiDB-lite"/>
    </source>
</evidence>
<keyword evidence="5" id="KW-0686">Riboflavin biosynthesis</keyword>
<sequence>MFTGIVECMGKVVEFASLDTSAAGGNGASLTIAGAKQILDDCHLGDSISINGTCLTVTEFTDDTFKVGVAPETLSRTNLGQLQKGDPVNLERALAAGHRFGGHFVQGHIDATAEIIEITPDANSVWYKLRVTDPKLMPYIIPKGFIAMDGTSLTVCDVNDDEAWFTIMMIAYTQTHVIMPTKKVGDLVNIEVDMLGKYVEKVTTSILRGAEEGSSTTSYIEKIVQRVLEKGSSKLLQIKRTAANVSDEASSELTKKYKHANLWPETKLADSSGRTATWSRAEKERVFELLRMGLTSPLMVTKHMGETKSLRQVAEFLEYLQVSSTLVGSDEDTSADSESGDTEDSSESESSEAESEAMATRFQPRSRPVSGESASGSSGSSSESSSDSEADDRQMHVDSGDGFMSVESASSNSASEPDSDILILSSDSDGSDSSSPSADDSDESSSGSESGSTDSSSDSSSSSDSDEASDSDDVSVVSDDGQSIAKEERLALVAGAKRDKETRAFNRHMLKLFRKESKDLLYHYKDTVLFDSDYGDVIARLIHGDDQCTVDQATYAELQLAVIHFLLVIMKDAVVRQTITRGAIQVGANTPKRPNVFRCITESLDSSSFPPRKPVNELYDGLLRKYLDEDTYELLGDESAQ</sequence>
<evidence type="ECO:0000256" key="3">
    <source>
        <dbReference type="ARBA" id="ARBA00012827"/>
    </source>
</evidence>
<evidence type="ECO:0000256" key="2">
    <source>
        <dbReference type="ARBA" id="ARBA00004887"/>
    </source>
</evidence>
<evidence type="ECO:0000256" key="5">
    <source>
        <dbReference type="ARBA" id="ARBA00022619"/>
    </source>
</evidence>
<feature type="domain" description="Lumazine-binding" evidence="10">
    <location>
        <begin position="1"/>
        <end position="103"/>
    </location>
</feature>
<dbReference type="EC" id="2.5.1.9" evidence="3"/>
<dbReference type="InterPro" id="IPR001783">
    <property type="entry name" value="Lumazine-bd"/>
</dbReference>
<dbReference type="PANTHER" id="PTHR21098:SF0">
    <property type="entry name" value="RIBOFLAVIN SYNTHASE"/>
    <property type="match status" value="1"/>
</dbReference>
<dbReference type="OrthoDB" id="10258924at2759"/>
<dbReference type="FunFam" id="2.40.30.20:FF:000004">
    <property type="entry name" value="Riboflavin synthase, alpha subunit"/>
    <property type="match status" value="1"/>
</dbReference>
<comment type="caution">
    <text evidence="11">The sequence shown here is derived from an EMBL/GenBank/DDBJ whole genome shotgun (WGS) entry which is preliminary data.</text>
</comment>
<dbReference type="AlphaFoldDB" id="A0A9W8GW49"/>
<feature type="compositionally biased region" description="Low complexity" evidence="9">
    <location>
        <begin position="370"/>
        <end position="387"/>
    </location>
</feature>
<feature type="domain" description="Lumazine-binding" evidence="10">
    <location>
        <begin position="104"/>
        <end position="203"/>
    </location>
</feature>
<feature type="compositionally biased region" description="Acidic residues" evidence="9">
    <location>
        <begin position="329"/>
        <end position="355"/>
    </location>
</feature>
<evidence type="ECO:0000256" key="4">
    <source>
        <dbReference type="ARBA" id="ARBA00013950"/>
    </source>
</evidence>